<sequence>MNSRTGKHFKNEKDRIIHDKTGRIVISWNRFARSLKEAFELYWETKQAEIASRFEELPKTIKKIPFKETSVVAIPFVGYLLIFSNYSLLRILLGLGKVTKPNHTFLPWMEILVFHCFPHQIMAKFAHPVLDCMAAMPYLLHFALPFLFAFFKVVSIGSIRGMFPYLWCAGWVNLVAAVIQLLFPTAPPWYVDSVVFSPVGEVLKTAPNEAAFHRLDASLGVPFFHGIYAASPVPFGAFPSLHVAWPAVILVSGPWINEKFAMFHVVWITWAAIYSNHHYGVDAVGGIFLVFLVNFMMRKVWCPFPLENGRKPSCHLCRRMSPPLLQV</sequence>
<keyword evidence="2 5" id="KW-0812">Transmembrane</keyword>
<keyword evidence="8" id="KW-1185">Reference proteome</keyword>
<comment type="caution">
    <text evidence="7">The sequence shown here is derived from an EMBL/GenBank/DDBJ whole genome shotgun (WGS) entry which is preliminary data.</text>
</comment>
<dbReference type="InterPro" id="IPR026841">
    <property type="entry name" value="Aur1/Ipt1"/>
</dbReference>
<accession>A0AAD9QM99</accession>
<keyword evidence="3 5" id="KW-1133">Transmembrane helix</keyword>
<dbReference type="PANTHER" id="PTHR31310">
    <property type="match status" value="1"/>
</dbReference>
<evidence type="ECO:0000259" key="6">
    <source>
        <dbReference type="Pfam" id="PF14378"/>
    </source>
</evidence>
<keyword evidence="4 5" id="KW-0472">Membrane</keyword>
<protein>
    <submittedName>
        <fullName evidence="7">Inositol phosphorylceramide synthase catalytic subunit aur1</fullName>
    </submittedName>
</protein>
<evidence type="ECO:0000313" key="7">
    <source>
        <dbReference type="EMBL" id="KAK2563556.1"/>
    </source>
</evidence>
<name>A0AAD9QM99_ACRCE</name>
<proteinExistence type="predicted"/>
<comment type="subcellular location">
    <subcellularLocation>
        <location evidence="1">Membrane</location>
        <topology evidence="1">Multi-pass membrane protein</topology>
    </subcellularLocation>
</comment>
<feature type="transmembrane region" description="Helical" evidence="5">
    <location>
        <begin position="135"/>
        <end position="153"/>
    </location>
</feature>
<dbReference type="GO" id="GO:0016020">
    <property type="term" value="C:membrane"/>
    <property type="evidence" value="ECO:0007669"/>
    <property type="project" value="UniProtKB-SubCell"/>
</dbReference>
<reference evidence="7" key="2">
    <citation type="journal article" date="2023" name="Science">
        <title>Genomic signatures of disease resistance in endangered staghorn corals.</title>
        <authorList>
            <person name="Vollmer S.V."/>
            <person name="Selwyn J.D."/>
            <person name="Despard B.A."/>
            <person name="Roesel C.L."/>
        </authorList>
    </citation>
    <scope>NUCLEOTIDE SEQUENCE</scope>
    <source>
        <strain evidence="7">K2</strain>
    </source>
</reference>
<organism evidence="7 8">
    <name type="scientific">Acropora cervicornis</name>
    <name type="common">Staghorn coral</name>
    <dbReference type="NCBI Taxonomy" id="6130"/>
    <lineage>
        <taxon>Eukaryota</taxon>
        <taxon>Metazoa</taxon>
        <taxon>Cnidaria</taxon>
        <taxon>Anthozoa</taxon>
        <taxon>Hexacorallia</taxon>
        <taxon>Scleractinia</taxon>
        <taxon>Astrocoeniina</taxon>
        <taxon>Acroporidae</taxon>
        <taxon>Acropora</taxon>
    </lineage>
</organism>
<evidence type="ECO:0000256" key="3">
    <source>
        <dbReference type="ARBA" id="ARBA00022989"/>
    </source>
</evidence>
<dbReference type="InterPro" id="IPR052185">
    <property type="entry name" value="IPC_Synthase-Related"/>
</dbReference>
<evidence type="ECO:0000256" key="1">
    <source>
        <dbReference type="ARBA" id="ARBA00004141"/>
    </source>
</evidence>
<evidence type="ECO:0000256" key="4">
    <source>
        <dbReference type="ARBA" id="ARBA00023136"/>
    </source>
</evidence>
<feature type="transmembrane region" description="Helical" evidence="5">
    <location>
        <begin position="72"/>
        <end position="93"/>
    </location>
</feature>
<evidence type="ECO:0000313" key="8">
    <source>
        <dbReference type="Proteomes" id="UP001249851"/>
    </source>
</evidence>
<reference evidence="7" key="1">
    <citation type="journal article" date="2023" name="G3 (Bethesda)">
        <title>Whole genome assembly and annotation of the endangered Caribbean coral Acropora cervicornis.</title>
        <authorList>
            <person name="Selwyn J.D."/>
            <person name="Vollmer S.V."/>
        </authorList>
    </citation>
    <scope>NUCLEOTIDE SEQUENCE</scope>
    <source>
        <strain evidence="7">K2</strain>
    </source>
</reference>
<dbReference type="PANTHER" id="PTHR31310:SF7">
    <property type="entry name" value="PA-PHOSPHATASE RELATED-FAMILY PROTEIN DDB_G0268928"/>
    <property type="match status" value="1"/>
</dbReference>
<feature type="domain" description="Inositolphosphotransferase Aur1/Ipt1" evidence="6">
    <location>
        <begin position="125"/>
        <end position="292"/>
    </location>
</feature>
<feature type="transmembrane region" description="Helical" evidence="5">
    <location>
        <begin position="165"/>
        <end position="183"/>
    </location>
</feature>
<dbReference type="Proteomes" id="UP001249851">
    <property type="component" value="Unassembled WGS sequence"/>
</dbReference>
<dbReference type="AlphaFoldDB" id="A0AAD9QM99"/>
<dbReference type="EMBL" id="JARQWQ010000025">
    <property type="protein sequence ID" value="KAK2563556.1"/>
    <property type="molecule type" value="Genomic_DNA"/>
</dbReference>
<evidence type="ECO:0000256" key="5">
    <source>
        <dbReference type="SAM" id="Phobius"/>
    </source>
</evidence>
<dbReference type="Pfam" id="PF14378">
    <property type="entry name" value="PAP2_3"/>
    <property type="match status" value="1"/>
</dbReference>
<evidence type="ECO:0000256" key="2">
    <source>
        <dbReference type="ARBA" id="ARBA00022692"/>
    </source>
</evidence>
<gene>
    <name evidence="7" type="ORF">P5673_013282</name>
</gene>